<dbReference type="EMBL" id="BIMR01000229">
    <property type="protein sequence ID" value="GCE77582.1"/>
    <property type="molecule type" value="Genomic_DNA"/>
</dbReference>
<sequence>MSRSVLALDRVVVLLLGLVLVVGGVAAVGWQTGLLADAWPDAPDEVQVDTTTLTDAPAFAWLAGAVGAALVILGTWWLLAHLPRRSVGPLRLPAGEQPGRLVVEPGPAVTTAADVLSEDPTIRSARGAVVTDRGMQVVRLRATVNPDVDLHAAVGACDRVLADLARVLPADQLRSRVELSVLRRGGPESRVR</sequence>
<dbReference type="AlphaFoldDB" id="A0A402DU07"/>
<accession>A0A402DU07</accession>
<keyword evidence="1" id="KW-0812">Transmembrane</keyword>
<keyword evidence="3" id="KW-1185">Reference proteome</keyword>
<proteinExistence type="predicted"/>
<gene>
    <name evidence="2" type="ORF">CBZ_26380</name>
</gene>
<dbReference type="RefSeq" id="WP_130782191.1">
    <property type="nucleotide sequence ID" value="NZ_BIMR01000229.1"/>
</dbReference>
<name>A0A402DU07_9CELL</name>
<dbReference type="Proteomes" id="UP000289954">
    <property type="component" value="Unassembled WGS sequence"/>
</dbReference>
<keyword evidence="1" id="KW-1133">Transmembrane helix</keyword>
<feature type="transmembrane region" description="Helical" evidence="1">
    <location>
        <begin position="58"/>
        <end position="79"/>
    </location>
</feature>
<dbReference type="OrthoDB" id="4824828at2"/>
<keyword evidence="1" id="KW-0472">Membrane</keyword>
<evidence type="ECO:0000313" key="3">
    <source>
        <dbReference type="Proteomes" id="UP000289954"/>
    </source>
</evidence>
<reference evidence="2 3" key="1">
    <citation type="submission" date="2019-01" db="EMBL/GenBank/DDBJ databases">
        <title>Draft genome sequence of Cellulomonas takizawaensis strain TKZ-21.</title>
        <authorList>
            <person name="Yamamura H."/>
            <person name="Hayashi T."/>
            <person name="Hamada M."/>
            <person name="Serisawa Y."/>
            <person name="Matsuyama K."/>
            <person name="Nakagawa Y."/>
            <person name="Otoguro M."/>
            <person name="Yanagida F."/>
            <person name="Hayakawa M."/>
        </authorList>
    </citation>
    <scope>NUCLEOTIDE SEQUENCE [LARGE SCALE GENOMIC DNA]</scope>
    <source>
        <strain evidence="2 3">NBRC12680</strain>
    </source>
</reference>
<evidence type="ECO:0000256" key="1">
    <source>
        <dbReference type="SAM" id="Phobius"/>
    </source>
</evidence>
<organism evidence="2 3">
    <name type="scientific">Cellulomonas biazotea</name>
    <dbReference type="NCBI Taxonomy" id="1709"/>
    <lineage>
        <taxon>Bacteria</taxon>
        <taxon>Bacillati</taxon>
        <taxon>Actinomycetota</taxon>
        <taxon>Actinomycetes</taxon>
        <taxon>Micrococcales</taxon>
        <taxon>Cellulomonadaceae</taxon>
        <taxon>Cellulomonas</taxon>
    </lineage>
</organism>
<evidence type="ECO:0000313" key="2">
    <source>
        <dbReference type="EMBL" id="GCE77582.1"/>
    </source>
</evidence>
<comment type="caution">
    <text evidence="2">The sequence shown here is derived from an EMBL/GenBank/DDBJ whole genome shotgun (WGS) entry which is preliminary data.</text>
</comment>
<evidence type="ECO:0008006" key="4">
    <source>
        <dbReference type="Google" id="ProtNLM"/>
    </source>
</evidence>
<protein>
    <recommendedName>
        <fullName evidence="4">Alkaline shock response membrane anchor protein AmaP</fullName>
    </recommendedName>
</protein>